<dbReference type="Proteomes" id="UP001152607">
    <property type="component" value="Unassembled WGS sequence"/>
</dbReference>
<dbReference type="AlphaFoldDB" id="A0A9W4XZC4"/>
<feature type="region of interest" description="Disordered" evidence="1">
    <location>
        <begin position="1"/>
        <end position="24"/>
    </location>
</feature>
<keyword evidence="3" id="KW-1185">Reference proteome</keyword>
<evidence type="ECO:0000256" key="1">
    <source>
        <dbReference type="SAM" id="MobiDB-lite"/>
    </source>
</evidence>
<reference evidence="2" key="1">
    <citation type="submission" date="2023-01" db="EMBL/GenBank/DDBJ databases">
        <authorList>
            <person name="Van Ghelder C."/>
            <person name="Rancurel C."/>
        </authorList>
    </citation>
    <scope>NUCLEOTIDE SEQUENCE</scope>
    <source>
        <strain evidence="2">CNCM I-4278</strain>
    </source>
</reference>
<organism evidence="2 3">
    <name type="scientific">Periconia digitata</name>
    <dbReference type="NCBI Taxonomy" id="1303443"/>
    <lineage>
        <taxon>Eukaryota</taxon>
        <taxon>Fungi</taxon>
        <taxon>Dikarya</taxon>
        <taxon>Ascomycota</taxon>
        <taxon>Pezizomycotina</taxon>
        <taxon>Dothideomycetes</taxon>
        <taxon>Pleosporomycetidae</taxon>
        <taxon>Pleosporales</taxon>
        <taxon>Massarineae</taxon>
        <taxon>Periconiaceae</taxon>
        <taxon>Periconia</taxon>
    </lineage>
</organism>
<proteinExistence type="predicted"/>
<feature type="compositionally biased region" description="Polar residues" evidence="1">
    <location>
        <begin position="379"/>
        <end position="399"/>
    </location>
</feature>
<feature type="region of interest" description="Disordered" evidence="1">
    <location>
        <begin position="336"/>
        <end position="435"/>
    </location>
</feature>
<dbReference type="EMBL" id="CAOQHR010000013">
    <property type="protein sequence ID" value="CAI6342097.1"/>
    <property type="molecule type" value="Genomic_DNA"/>
</dbReference>
<sequence>MMVDRQEQDQGKEEDPPYNMPHAQDHSQVTYFPQAFDPYYGAMKSREEFGFDQFDQFCHENYHDITDAPDKGDSIHNKTAGIAGIENTTKEAWQITAEATREPVDRAYKIERHTEASGSSMGYPEHSSDVPYSYSASHPFKSCSLSPSLPPALYHADEAAQRDPRGSSVYETFKRQFPDSRTASLYRKEHMRFGRQPYKPPESDPSIQDIESRRTHHVERIYNAMTSAEKAKDNDQSPAMKRWVHAPYYNSELIESIAHKVIDCLIQQALYGYRGWKHTDYVADDRKGEDEDRVVDCAGRLENIIRALEEEKTICEDVMQSASQIRMFVNAPKAYASRKHQNRLGNRKRGQGVAREVTDDNPRPGKASKLASRPRRSHTNPSATNVSQPTNTPDPLQQSKARHFMPSSRASHSPARHTLPFPRNTPIVSGGMYSSSPGITQQLSAMASRSYSVGSRSTPISPENAFPLQEFDTYPLQTPMSNMNTYPDTPDQPFLFVGHGWNPGDAVYSGSNPNLFAEHPDAALLDSRSSSVGDCHAKSDIQLLWDAQPGVPPFPPYYHGNNDPQ</sequence>
<accession>A0A9W4XZC4</accession>
<name>A0A9W4XZC4_9PLEO</name>
<feature type="compositionally biased region" description="Basic and acidic residues" evidence="1">
    <location>
        <begin position="1"/>
        <end position="15"/>
    </location>
</feature>
<protein>
    <submittedName>
        <fullName evidence="2">Uncharacterized protein</fullName>
    </submittedName>
</protein>
<feature type="compositionally biased region" description="Basic residues" evidence="1">
    <location>
        <begin position="336"/>
        <end position="350"/>
    </location>
</feature>
<evidence type="ECO:0000313" key="2">
    <source>
        <dbReference type="EMBL" id="CAI6342097.1"/>
    </source>
</evidence>
<dbReference type="OrthoDB" id="3686891at2759"/>
<gene>
    <name evidence="2" type="ORF">PDIGIT_LOCUS15300</name>
</gene>
<comment type="caution">
    <text evidence="2">The sequence shown here is derived from an EMBL/GenBank/DDBJ whole genome shotgun (WGS) entry which is preliminary data.</text>
</comment>
<evidence type="ECO:0000313" key="3">
    <source>
        <dbReference type="Proteomes" id="UP001152607"/>
    </source>
</evidence>